<dbReference type="AlphaFoldDB" id="A0A814FLA3"/>
<dbReference type="GO" id="GO:0016020">
    <property type="term" value="C:membrane"/>
    <property type="evidence" value="ECO:0007669"/>
    <property type="project" value="UniProtKB-SubCell"/>
</dbReference>
<feature type="transmembrane region" description="Helical" evidence="5">
    <location>
        <begin position="93"/>
        <end position="112"/>
    </location>
</feature>
<gene>
    <name evidence="7" type="ORF">XAT740_LOCUS12392</name>
</gene>
<evidence type="ECO:0000313" key="8">
    <source>
        <dbReference type="Proteomes" id="UP000663828"/>
    </source>
</evidence>
<dbReference type="Proteomes" id="UP000663828">
    <property type="component" value="Unassembled WGS sequence"/>
</dbReference>
<evidence type="ECO:0000256" key="5">
    <source>
        <dbReference type="SAM" id="Phobius"/>
    </source>
</evidence>
<feature type="transmembrane region" description="Helical" evidence="5">
    <location>
        <begin position="229"/>
        <end position="252"/>
    </location>
</feature>
<feature type="domain" description="G-protein coupled receptors family 1 profile" evidence="6">
    <location>
        <begin position="31"/>
        <end position="292"/>
    </location>
</feature>
<dbReference type="SUPFAM" id="SSF81321">
    <property type="entry name" value="Family A G protein-coupled receptor-like"/>
    <property type="match status" value="1"/>
</dbReference>
<evidence type="ECO:0000256" key="2">
    <source>
        <dbReference type="ARBA" id="ARBA00022692"/>
    </source>
</evidence>
<dbReference type="PROSITE" id="PS50262">
    <property type="entry name" value="G_PROTEIN_RECEP_F1_2"/>
    <property type="match status" value="1"/>
</dbReference>
<reference evidence="7" key="1">
    <citation type="submission" date="2021-02" db="EMBL/GenBank/DDBJ databases">
        <authorList>
            <person name="Nowell W R."/>
        </authorList>
    </citation>
    <scope>NUCLEOTIDE SEQUENCE</scope>
</reference>
<protein>
    <recommendedName>
        <fullName evidence="6">G-protein coupled receptors family 1 profile domain-containing protein</fullName>
    </recommendedName>
</protein>
<keyword evidence="2 5" id="KW-0812">Transmembrane</keyword>
<keyword evidence="4 5" id="KW-0472">Membrane</keyword>
<sequence length="312" mass="35267">MDYNLISTLLSIQQNLFKIGGPILMFLGVVSNLLSLTVFIQKHFRKNPCSIYFVAFNISNLILIYVSLLPPVLEIGYNVNHTAFNLALCRLRLYVAFVFNCLCPSYLILASIDRVIISSVNANVRKYSTQRHAYILSISNAVSWSVSLIHVAIFSTIIELSSVGFLCYVQPGAYTIAVTIGSLVKEITTPMAMFIFGLWTIKNVRRTRQAVISPSGRYTCIIHARDRQLISILLTDIVIYILFSLVMAISLIYKQFKHYGNETSQDTIVETFFGNVAMYSAHIPFCITSYAHLLLSKTFRNELKSIVLHMFT</sequence>
<dbReference type="InterPro" id="IPR017452">
    <property type="entry name" value="GPCR_Rhodpsn_7TM"/>
</dbReference>
<accession>A0A814FLA3</accession>
<comment type="subcellular location">
    <subcellularLocation>
        <location evidence="1">Membrane</location>
    </subcellularLocation>
</comment>
<evidence type="ECO:0000256" key="4">
    <source>
        <dbReference type="ARBA" id="ARBA00023136"/>
    </source>
</evidence>
<feature type="transmembrane region" description="Helical" evidence="5">
    <location>
        <begin position="20"/>
        <end position="39"/>
    </location>
</feature>
<dbReference type="Gene3D" id="1.20.1070.10">
    <property type="entry name" value="Rhodopsin 7-helix transmembrane proteins"/>
    <property type="match status" value="1"/>
</dbReference>
<evidence type="ECO:0000259" key="6">
    <source>
        <dbReference type="PROSITE" id="PS50262"/>
    </source>
</evidence>
<keyword evidence="8" id="KW-1185">Reference proteome</keyword>
<proteinExistence type="predicted"/>
<evidence type="ECO:0000313" key="7">
    <source>
        <dbReference type="EMBL" id="CAF0985069.1"/>
    </source>
</evidence>
<dbReference type="EMBL" id="CAJNOR010000699">
    <property type="protein sequence ID" value="CAF0985069.1"/>
    <property type="molecule type" value="Genomic_DNA"/>
</dbReference>
<feature type="transmembrane region" description="Helical" evidence="5">
    <location>
        <begin position="51"/>
        <end position="73"/>
    </location>
</feature>
<keyword evidence="3 5" id="KW-1133">Transmembrane helix</keyword>
<feature type="transmembrane region" description="Helical" evidence="5">
    <location>
        <begin position="173"/>
        <end position="199"/>
    </location>
</feature>
<name>A0A814FLA3_ADIRI</name>
<feature type="transmembrane region" description="Helical" evidence="5">
    <location>
        <begin position="272"/>
        <end position="295"/>
    </location>
</feature>
<feature type="transmembrane region" description="Helical" evidence="5">
    <location>
        <begin position="133"/>
        <end position="153"/>
    </location>
</feature>
<comment type="caution">
    <text evidence="7">The sequence shown here is derived from an EMBL/GenBank/DDBJ whole genome shotgun (WGS) entry which is preliminary data.</text>
</comment>
<evidence type="ECO:0000256" key="3">
    <source>
        <dbReference type="ARBA" id="ARBA00022989"/>
    </source>
</evidence>
<organism evidence="7 8">
    <name type="scientific">Adineta ricciae</name>
    <name type="common">Rotifer</name>
    <dbReference type="NCBI Taxonomy" id="249248"/>
    <lineage>
        <taxon>Eukaryota</taxon>
        <taxon>Metazoa</taxon>
        <taxon>Spiralia</taxon>
        <taxon>Gnathifera</taxon>
        <taxon>Rotifera</taxon>
        <taxon>Eurotatoria</taxon>
        <taxon>Bdelloidea</taxon>
        <taxon>Adinetida</taxon>
        <taxon>Adinetidae</taxon>
        <taxon>Adineta</taxon>
    </lineage>
</organism>
<evidence type="ECO:0000256" key="1">
    <source>
        <dbReference type="ARBA" id="ARBA00004370"/>
    </source>
</evidence>